<proteinExistence type="predicted"/>
<keyword evidence="4" id="KW-1185">Reference proteome</keyword>
<dbReference type="PANTHER" id="PTHR45615:SF63">
    <property type="entry name" value="CHROMOSOME UNDETERMINED SCAFFOLD_10, WHOLE GENOME SHOTGUN SEQUENCE"/>
    <property type="match status" value="1"/>
</dbReference>
<dbReference type="Proteomes" id="UP000091820">
    <property type="component" value="Unassembled WGS sequence"/>
</dbReference>
<evidence type="ECO:0000256" key="2">
    <source>
        <dbReference type="SAM" id="MobiDB-lite"/>
    </source>
</evidence>
<dbReference type="EnsemblMetazoa" id="GBRI033580-RA">
    <property type="protein sequence ID" value="GBRI033580-PA"/>
    <property type="gene ID" value="GBRI033580"/>
</dbReference>
<feature type="compositionally biased region" description="Polar residues" evidence="2">
    <location>
        <begin position="1"/>
        <end position="19"/>
    </location>
</feature>
<name>A0A1A9WV28_9MUSC</name>
<dbReference type="STRING" id="37001.A0A1A9WV28"/>
<feature type="coiled-coil region" evidence="1">
    <location>
        <begin position="714"/>
        <end position="741"/>
    </location>
</feature>
<feature type="coiled-coil region" evidence="1">
    <location>
        <begin position="418"/>
        <end position="678"/>
    </location>
</feature>
<sequence length="789" mass="90753">MSLSPNNAGSTKDGQNGHSMMTPLRKESKLTPKNIVNKFGNKKVDDNKGITSPNPTNKRTNLHSNVKSKIPTKSSTLLVPTGAAGKANTARPSSHSLKISNENESLALQDTGKVLKNNTSKASFSSNNCGKVTPRSHIARTQFPTGIRRRSGKLIFEFKSLYCTCLAKRVYDFTASTMSSCSSHPFSKENSDITFSPITSPKSNPGDHDNCALTPRERVNENNKLKAFESIEKRLTEIQSEFWQKLESLKFTPADKLKGTYKFITVMRNDKHELLVNGDDMKKAPKALPAYSINQFKERLRTTLDKCVLSLFDYYKDYHTLDEEDNGEISEKLQNTVLNELNVYLDDLCDPSQEQASSNTDVQIVKMQRELQECNKSLKMADKKLSDAQTAYDDKVHDLEIEFKTKCDEDIATRDIQISELQKKVKFLDKQNENLKADKELLEDDTKNNKTNVSNMTEKISQLEMQLEDAKQDLLEKTEKNVSLTKDLDEVNSKLEDVAMQKQNTAQVLEEQKIVIENLKNTVDHLVVENKTLQDQLESLEKENATDHHMQMRLEEADNRIAELQSNLEAIEKLKENQNQSKEAQMEMAKLRQSEAEKRREIEKLKIELSKAQYNMVQLEEQVQRDQQLLDVRSKLINSLQTNEKDQRIHMEELYAQIGEKNNLINELNNELRVKSEEFRNLFTTISAKQMELSNQEHMIKLLEESNDRSQMLRVKQEEKIGRMEEEIAHLKQTMAVYQTNVLSSNNTCKSLLFEAVTSTDNYNENFYYYTSERRRKRQTDISVKKYEI</sequence>
<evidence type="ECO:0000256" key="1">
    <source>
        <dbReference type="SAM" id="Coils"/>
    </source>
</evidence>
<dbReference type="VEuPathDB" id="VectorBase:GBRI033580"/>
<accession>A0A1A9WV28</accession>
<feature type="compositionally biased region" description="Polar residues" evidence="2">
    <location>
        <begin position="49"/>
        <end position="75"/>
    </location>
</feature>
<feature type="region of interest" description="Disordered" evidence="2">
    <location>
        <begin position="1"/>
        <end position="75"/>
    </location>
</feature>
<evidence type="ECO:0000313" key="4">
    <source>
        <dbReference type="Proteomes" id="UP000091820"/>
    </source>
</evidence>
<reference evidence="4" key="1">
    <citation type="submission" date="2014-03" db="EMBL/GenBank/DDBJ databases">
        <authorList>
            <person name="Aksoy S."/>
            <person name="Warren W."/>
            <person name="Wilson R.K."/>
        </authorList>
    </citation>
    <scope>NUCLEOTIDE SEQUENCE [LARGE SCALE GENOMIC DNA]</scope>
    <source>
        <strain evidence="4">IAEA</strain>
    </source>
</reference>
<keyword evidence="1" id="KW-0175">Coiled coil</keyword>
<evidence type="ECO:0000313" key="3">
    <source>
        <dbReference type="EnsemblMetazoa" id="GBRI033580-PA"/>
    </source>
</evidence>
<reference evidence="3" key="2">
    <citation type="submission" date="2020-05" db="UniProtKB">
        <authorList>
            <consortium name="EnsemblMetazoa"/>
        </authorList>
    </citation>
    <scope>IDENTIFICATION</scope>
    <source>
        <strain evidence="3">IAEA</strain>
    </source>
</reference>
<protein>
    <submittedName>
        <fullName evidence="3">Uncharacterized protein</fullName>
    </submittedName>
</protein>
<organism evidence="3 4">
    <name type="scientific">Glossina brevipalpis</name>
    <dbReference type="NCBI Taxonomy" id="37001"/>
    <lineage>
        <taxon>Eukaryota</taxon>
        <taxon>Metazoa</taxon>
        <taxon>Ecdysozoa</taxon>
        <taxon>Arthropoda</taxon>
        <taxon>Hexapoda</taxon>
        <taxon>Insecta</taxon>
        <taxon>Pterygota</taxon>
        <taxon>Neoptera</taxon>
        <taxon>Endopterygota</taxon>
        <taxon>Diptera</taxon>
        <taxon>Brachycera</taxon>
        <taxon>Muscomorpha</taxon>
        <taxon>Hippoboscoidea</taxon>
        <taxon>Glossinidae</taxon>
        <taxon>Glossina</taxon>
    </lineage>
</organism>
<dbReference type="PANTHER" id="PTHR45615">
    <property type="entry name" value="MYOSIN HEAVY CHAIN, NON-MUSCLE"/>
    <property type="match status" value="1"/>
</dbReference>
<dbReference type="AlphaFoldDB" id="A0A1A9WV28"/>